<evidence type="ECO:0000256" key="1">
    <source>
        <dbReference type="ARBA" id="ARBA00022723"/>
    </source>
</evidence>
<evidence type="ECO:0000256" key="4">
    <source>
        <dbReference type="PROSITE-ProRule" id="PRU00134"/>
    </source>
</evidence>
<keyword evidence="3" id="KW-0862">Zinc</keyword>
<keyword evidence="1" id="KW-0479">Metal-binding</keyword>
<gene>
    <name evidence="6" type="ORF">CTEN210_08554</name>
</gene>
<evidence type="ECO:0000313" key="6">
    <source>
        <dbReference type="EMBL" id="GFH52078.1"/>
    </source>
</evidence>
<evidence type="ECO:0000313" key="7">
    <source>
        <dbReference type="Proteomes" id="UP001054902"/>
    </source>
</evidence>
<dbReference type="GO" id="GO:0008270">
    <property type="term" value="F:zinc ion binding"/>
    <property type="evidence" value="ECO:0007669"/>
    <property type="project" value="UniProtKB-KW"/>
</dbReference>
<keyword evidence="2 4" id="KW-0863">Zinc-finger</keyword>
<name>A0AAD3CU98_9STRA</name>
<proteinExistence type="predicted"/>
<evidence type="ECO:0000256" key="3">
    <source>
        <dbReference type="ARBA" id="ARBA00022833"/>
    </source>
</evidence>
<dbReference type="InterPro" id="IPR002893">
    <property type="entry name" value="Znf_MYND"/>
</dbReference>
<dbReference type="Gene3D" id="6.10.140.2220">
    <property type="match status" value="2"/>
</dbReference>
<dbReference type="PROSITE" id="PS50865">
    <property type="entry name" value="ZF_MYND_2"/>
    <property type="match status" value="2"/>
</dbReference>
<dbReference type="Proteomes" id="UP001054902">
    <property type="component" value="Unassembled WGS sequence"/>
</dbReference>
<keyword evidence="7" id="KW-1185">Reference proteome</keyword>
<dbReference type="Pfam" id="PF01753">
    <property type="entry name" value="zf-MYND"/>
    <property type="match status" value="2"/>
</dbReference>
<dbReference type="EMBL" id="BLLK01000045">
    <property type="protein sequence ID" value="GFH52078.1"/>
    <property type="molecule type" value="Genomic_DNA"/>
</dbReference>
<organism evidence="6 7">
    <name type="scientific">Chaetoceros tenuissimus</name>
    <dbReference type="NCBI Taxonomy" id="426638"/>
    <lineage>
        <taxon>Eukaryota</taxon>
        <taxon>Sar</taxon>
        <taxon>Stramenopiles</taxon>
        <taxon>Ochrophyta</taxon>
        <taxon>Bacillariophyta</taxon>
        <taxon>Coscinodiscophyceae</taxon>
        <taxon>Chaetocerotophycidae</taxon>
        <taxon>Chaetocerotales</taxon>
        <taxon>Chaetocerotaceae</taxon>
        <taxon>Chaetoceros</taxon>
    </lineage>
</organism>
<accession>A0AAD3CU98</accession>
<evidence type="ECO:0000256" key="2">
    <source>
        <dbReference type="ARBA" id="ARBA00022771"/>
    </source>
</evidence>
<dbReference type="AlphaFoldDB" id="A0AAD3CU98"/>
<protein>
    <recommendedName>
        <fullName evidence="5">MYND-type domain-containing protein</fullName>
    </recommendedName>
</protein>
<comment type="caution">
    <text evidence="6">The sequence shown here is derived from an EMBL/GenBank/DDBJ whole genome shotgun (WGS) entry which is preliminary data.</text>
</comment>
<feature type="domain" description="MYND-type" evidence="5">
    <location>
        <begin position="15"/>
        <end position="56"/>
    </location>
</feature>
<sequence length="223" mass="25383">MPSTTTTKKPDEGSCAACNKEGAVLQCAPCRDAGVDVFFCKGECQVKQWKMHKSACKKTCNGNSKKEDKQEGKKELQHRKDTHEICENCPKTCADIGSKLSVCSKCKKVYYCSRECRVEDWPRHKSQCKFECERLKHLERSVDSTGINIYHLLQKWVPEQTKMAPLGSAVYHASDEKDFEQQPPAKVVLVEVEFNYNVQTFIVAEEPRAVAIVDLSQKRKEMK</sequence>
<evidence type="ECO:0000259" key="5">
    <source>
        <dbReference type="PROSITE" id="PS50865"/>
    </source>
</evidence>
<feature type="domain" description="MYND-type" evidence="5">
    <location>
        <begin position="86"/>
        <end position="128"/>
    </location>
</feature>
<dbReference type="SUPFAM" id="SSF144232">
    <property type="entry name" value="HIT/MYND zinc finger-like"/>
    <property type="match status" value="2"/>
</dbReference>
<reference evidence="6 7" key="1">
    <citation type="journal article" date="2021" name="Sci. Rep.">
        <title>The genome of the diatom Chaetoceros tenuissimus carries an ancient integrated fragment of an extant virus.</title>
        <authorList>
            <person name="Hongo Y."/>
            <person name="Kimura K."/>
            <person name="Takaki Y."/>
            <person name="Yoshida Y."/>
            <person name="Baba S."/>
            <person name="Kobayashi G."/>
            <person name="Nagasaki K."/>
            <person name="Hano T."/>
            <person name="Tomaru Y."/>
        </authorList>
    </citation>
    <scope>NUCLEOTIDE SEQUENCE [LARGE SCALE GENOMIC DNA]</scope>
    <source>
        <strain evidence="6 7">NIES-3715</strain>
    </source>
</reference>